<feature type="transmembrane region" description="Helical" evidence="1">
    <location>
        <begin position="115"/>
        <end position="137"/>
    </location>
</feature>
<feature type="transmembrane region" description="Helical" evidence="1">
    <location>
        <begin position="298"/>
        <end position="314"/>
    </location>
</feature>
<keyword evidence="1" id="KW-1133">Transmembrane helix</keyword>
<feature type="transmembrane region" description="Helical" evidence="1">
    <location>
        <begin position="167"/>
        <end position="188"/>
    </location>
</feature>
<sequence>MVSEDAVEQQAPRGRSALLPAGVAAVGVAAVFVASGIIRGTYPFGSLSRSTNDLGTQYVPFFTHLWDVLHGQAQGDLLFNWQSAFGVGFWADLGVDLGSPLSLLAGVFPRDRVDLAVFVITTLKLSLAAAAMTAALLRMRPGPRWVAAMLGISYGVCGWALDDGSYVPMWLDGLIALPMFFLVAEWSLRRTNRVLSVLVVGVFWLSNFYTAYMATFAGGIYLLARLLSSDLSWSLRLRSLVRHGVSFALGMALVAPILLPIILTNRAATPSPSGIFHPSAVDVFLSRLLPLTEGVGKTASLYVGTLALLLALTMPFNKFVPWRSKIVWVITIVGVALTFRWAPTQEFWHAFDTPNGSQYREAFVLCGLLVAVAWISVAHRLPGPLALLGGGALLALIAVLADGSPLLKEHWLTALSVSGAVTLVAFGTIWLLRRKPGPRRLPVAAAFAVLLAVVALEATWSAVVTDEYRAKLLTSSADPWNDKQTARYDALRKAGDWPKYRTEPGTAVTPNDPMLLGGQGAGLYSSLLPSSVSQMLTGLGFGWSGYGRATHTLDNPVTDAIFSVGARMRLIDGDPHITKAAVPPLVTVRRRLDPAVPSDTDAPNAYGAQERLLGSTVYEVPEYKGTRFATGDVKLVAACAPTSTAYLFMPRVGGRARLAGGDWHELSSTRRPGINTSSAMIELGTVPKSGVVLVEVNFGEDPQGIPPRNAIGCFNSAALAKAVRRLRTTGATDVQAGGHSLRATLPAGSKGWAVIGAPKIDGWSCKAGGKEQTPSNFGGLMAVPLVNGATQVACTFSPPGLHRGLAIAAAAVVLTLGIAGIGAVRRRRRSS</sequence>
<feature type="transmembrane region" description="Helical" evidence="1">
    <location>
        <begin position="17"/>
        <end position="38"/>
    </location>
</feature>
<feature type="transmembrane region" description="Helical" evidence="1">
    <location>
        <begin position="144"/>
        <end position="161"/>
    </location>
</feature>
<accession>A0ABP4QM94</accession>
<feature type="transmembrane region" description="Helical" evidence="1">
    <location>
        <begin position="326"/>
        <end position="342"/>
    </location>
</feature>
<feature type="transmembrane region" description="Helical" evidence="1">
    <location>
        <begin position="362"/>
        <end position="378"/>
    </location>
</feature>
<dbReference type="EMBL" id="BAAAND010000012">
    <property type="protein sequence ID" value="GAA1611362.1"/>
    <property type="molecule type" value="Genomic_DNA"/>
</dbReference>
<dbReference type="Pfam" id="PF09586">
    <property type="entry name" value="YfhO"/>
    <property type="match status" value="2"/>
</dbReference>
<feature type="transmembrane region" description="Helical" evidence="1">
    <location>
        <begin position="244"/>
        <end position="263"/>
    </location>
</feature>
<comment type="caution">
    <text evidence="2">The sequence shown here is derived from an EMBL/GenBank/DDBJ whole genome shotgun (WGS) entry which is preliminary data.</text>
</comment>
<gene>
    <name evidence="2" type="ORF">GCM10009742_72700</name>
</gene>
<evidence type="ECO:0000313" key="2">
    <source>
        <dbReference type="EMBL" id="GAA1611362.1"/>
    </source>
</evidence>
<organism evidence="2 3">
    <name type="scientific">Kribbella karoonensis</name>
    <dbReference type="NCBI Taxonomy" id="324851"/>
    <lineage>
        <taxon>Bacteria</taxon>
        <taxon>Bacillati</taxon>
        <taxon>Actinomycetota</taxon>
        <taxon>Actinomycetes</taxon>
        <taxon>Propionibacteriales</taxon>
        <taxon>Kribbellaceae</taxon>
        <taxon>Kribbella</taxon>
    </lineage>
</organism>
<feature type="transmembrane region" description="Helical" evidence="1">
    <location>
        <begin position="195"/>
        <end position="224"/>
    </location>
</feature>
<feature type="transmembrane region" description="Helical" evidence="1">
    <location>
        <begin position="385"/>
        <end position="404"/>
    </location>
</feature>
<protein>
    <submittedName>
        <fullName evidence="2">YfhO family protein</fullName>
    </submittedName>
</protein>
<feature type="transmembrane region" description="Helical" evidence="1">
    <location>
        <begin position="804"/>
        <end position="824"/>
    </location>
</feature>
<keyword evidence="1" id="KW-0812">Transmembrane</keyword>
<dbReference type="InterPro" id="IPR018580">
    <property type="entry name" value="Uncharacterised_YfhO"/>
</dbReference>
<keyword evidence="1" id="KW-0472">Membrane</keyword>
<feature type="transmembrane region" description="Helical" evidence="1">
    <location>
        <begin position="410"/>
        <end position="432"/>
    </location>
</feature>
<name>A0ABP4QM94_9ACTN</name>
<reference evidence="3" key="1">
    <citation type="journal article" date="2019" name="Int. J. Syst. Evol. Microbiol.">
        <title>The Global Catalogue of Microorganisms (GCM) 10K type strain sequencing project: providing services to taxonomists for standard genome sequencing and annotation.</title>
        <authorList>
            <consortium name="The Broad Institute Genomics Platform"/>
            <consortium name="The Broad Institute Genome Sequencing Center for Infectious Disease"/>
            <person name="Wu L."/>
            <person name="Ma J."/>
        </authorList>
    </citation>
    <scope>NUCLEOTIDE SEQUENCE [LARGE SCALE GENOMIC DNA]</scope>
    <source>
        <strain evidence="3">JCM 14304</strain>
    </source>
</reference>
<evidence type="ECO:0000256" key="1">
    <source>
        <dbReference type="SAM" id="Phobius"/>
    </source>
</evidence>
<dbReference type="Proteomes" id="UP001500190">
    <property type="component" value="Unassembled WGS sequence"/>
</dbReference>
<dbReference type="PANTHER" id="PTHR38454:SF1">
    <property type="entry name" value="INTEGRAL MEMBRANE PROTEIN"/>
    <property type="match status" value="1"/>
</dbReference>
<proteinExistence type="predicted"/>
<keyword evidence="3" id="KW-1185">Reference proteome</keyword>
<dbReference type="PANTHER" id="PTHR38454">
    <property type="entry name" value="INTEGRAL MEMBRANE PROTEIN-RELATED"/>
    <property type="match status" value="1"/>
</dbReference>
<feature type="transmembrane region" description="Helical" evidence="1">
    <location>
        <begin position="444"/>
        <end position="463"/>
    </location>
</feature>
<evidence type="ECO:0000313" key="3">
    <source>
        <dbReference type="Proteomes" id="UP001500190"/>
    </source>
</evidence>